<feature type="binding site" evidence="3">
    <location>
        <begin position="9"/>
        <end position="28"/>
    </location>
    <ligand>
        <name>NAD(+)</name>
        <dbReference type="ChEBI" id="CHEBI:57540"/>
    </ligand>
</feature>
<comment type="catalytic activity">
    <reaction evidence="3">
        <text>N(6)-acetyl-L-lysyl-[protein] + NAD(+) + H2O = 2''-O-acetyl-ADP-D-ribose + nicotinamide + L-lysyl-[protein]</text>
        <dbReference type="Rhea" id="RHEA:43636"/>
        <dbReference type="Rhea" id="RHEA-COMP:9752"/>
        <dbReference type="Rhea" id="RHEA-COMP:10731"/>
        <dbReference type="ChEBI" id="CHEBI:15377"/>
        <dbReference type="ChEBI" id="CHEBI:17154"/>
        <dbReference type="ChEBI" id="CHEBI:29969"/>
        <dbReference type="ChEBI" id="CHEBI:57540"/>
        <dbReference type="ChEBI" id="CHEBI:61930"/>
        <dbReference type="ChEBI" id="CHEBI:83767"/>
        <dbReference type="EC" id="2.3.1.286"/>
    </reaction>
</comment>
<comment type="cofactor">
    <cofactor evidence="3">
        <name>Zn(2+)</name>
        <dbReference type="ChEBI" id="CHEBI:29105"/>
    </cofactor>
    <text evidence="3">Binds 1 zinc ion per subunit.</text>
</comment>
<feature type="binding site" evidence="3 4">
    <location>
        <position position="114"/>
    </location>
    <ligand>
        <name>Zn(2+)</name>
        <dbReference type="ChEBI" id="CHEBI:29105"/>
    </ligand>
</feature>
<dbReference type="RefSeq" id="WP_379911954.1">
    <property type="nucleotide sequence ID" value="NZ_JBHUDD010000002.1"/>
</dbReference>
<sequence length="232" mass="24789">MDKIVILTGAGISAESGLGTFRDKDGLWTRYPIEDVATPEGFARNPALVHDFYNQRRAHAAQATPNAAHDALARLQAEYAGTVVIVTQNVDHLHEAAGARDVIHMHGQLARALCDACDHRWDAAAVMAPDDPCPACHAPATRPDVVWFGEFPYHMEDIADHLAGAGLFAAIGTSGNVYPAAGFVQEAAQAGAHTVELNLEPSATVSDFAETRFGAATQIVPDWVETVLSRRA</sequence>
<reference evidence="7" key="1">
    <citation type="journal article" date="2019" name="Int. J. Syst. Evol. Microbiol.">
        <title>The Global Catalogue of Microorganisms (GCM) 10K type strain sequencing project: providing services to taxonomists for standard genome sequencing and annotation.</title>
        <authorList>
            <consortium name="The Broad Institute Genomics Platform"/>
            <consortium name="The Broad Institute Genome Sequencing Center for Infectious Disease"/>
            <person name="Wu L."/>
            <person name="Ma J."/>
        </authorList>
    </citation>
    <scope>NUCLEOTIDE SEQUENCE [LARGE SCALE GENOMIC DNA]</scope>
    <source>
        <strain evidence="7">CGMCC 1.12477</strain>
    </source>
</reference>
<keyword evidence="2 3" id="KW-0520">NAD</keyword>
<protein>
    <recommendedName>
        <fullName evidence="3">NAD-dependent protein deacylase</fullName>
        <ecNumber evidence="3">2.3.1.286</ecNumber>
    </recommendedName>
    <alternativeName>
        <fullName evidence="3">Regulatory protein SIR2 homolog</fullName>
    </alternativeName>
</protein>
<dbReference type="Proteomes" id="UP001597186">
    <property type="component" value="Unassembled WGS sequence"/>
</dbReference>
<dbReference type="InterPro" id="IPR050134">
    <property type="entry name" value="NAD-dep_sirtuin_deacylases"/>
</dbReference>
<dbReference type="InterPro" id="IPR003000">
    <property type="entry name" value="Sirtuin"/>
</dbReference>
<evidence type="ECO:0000313" key="6">
    <source>
        <dbReference type="EMBL" id="MFD1507883.1"/>
    </source>
</evidence>
<feature type="binding site" evidence="3">
    <location>
        <position position="56"/>
    </location>
    <ligand>
        <name>substrate</name>
    </ligand>
</feature>
<evidence type="ECO:0000256" key="4">
    <source>
        <dbReference type="PROSITE-ProRule" id="PRU00236"/>
    </source>
</evidence>
<feature type="binding site" evidence="3">
    <location>
        <position position="53"/>
    </location>
    <ligand>
        <name>substrate</name>
    </ligand>
</feature>
<feature type="binding site" evidence="3 4">
    <location>
        <position position="133"/>
    </location>
    <ligand>
        <name>Zn(2+)</name>
        <dbReference type="ChEBI" id="CHEBI:29105"/>
    </ligand>
</feature>
<organism evidence="6 7">
    <name type="scientific">Lacimonas salitolerans</name>
    <dbReference type="NCBI Taxonomy" id="1323750"/>
    <lineage>
        <taxon>Bacteria</taxon>
        <taxon>Pseudomonadati</taxon>
        <taxon>Pseudomonadota</taxon>
        <taxon>Alphaproteobacteria</taxon>
        <taxon>Rhodobacterales</taxon>
        <taxon>Paracoccaceae</taxon>
        <taxon>Lacimonas</taxon>
    </lineage>
</organism>
<dbReference type="InterPro" id="IPR027546">
    <property type="entry name" value="Sirtuin_class_III"/>
</dbReference>
<comment type="similarity">
    <text evidence="3">Belongs to the sirtuin family. Class III subfamily.</text>
</comment>
<feature type="binding site" evidence="3">
    <location>
        <position position="216"/>
    </location>
    <ligand>
        <name>NAD(+)</name>
        <dbReference type="ChEBI" id="CHEBI:57540"/>
    </ligand>
</feature>
<comment type="function">
    <text evidence="3">NAD-dependent lysine deacetylase and desuccinylase that specifically removes acetyl and succinyl groups on target proteins. Modulates the activities of several proteins which are inactive in their acylated form.</text>
</comment>
<dbReference type="CDD" id="cd01412">
    <property type="entry name" value="SIRT5_Af1_CobB"/>
    <property type="match status" value="1"/>
</dbReference>
<feature type="binding site" evidence="3 4">
    <location>
        <position position="136"/>
    </location>
    <ligand>
        <name>Zn(2+)</name>
        <dbReference type="ChEBI" id="CHEBI:29105"/>
    </ligand>
</feature>
<feature type="binding site" evidence="3">
    <location>
        <begin position="172"/>
        <end position="174"/>
    </location>
    <ligand>
        <name>NAD(+)</name>
        <dbReference type="ChEBI" id="CHEBI:57540"/>
    </ligand>
</feature>
<dbReference type="EMBL" id="JBHUDD010000002">
    <property type="protein sequence ID" value="MFD1507883.1"/>
    <property type="molecule type" value="Genomic_DNA"/>
</dbReference>
<comment type="catalytic activity">
    <reaction evidence="3">
        <text>N(6)-succinyl-L-lysyl-[protein] + NAD(+) + H2O = 2''-O-succinyl-ADP-D-ribose + nicotinamide + L-lysyl-[protein]</text>
        <dbReference type="Rhea" id="RHEA:47668"/>
        <dbReference type="Rhea" id="RHEA-COMP:9752"/>
        <dbReference type="Rhea" id="RHEA-COMP:11877"/>
        <dbReference type="ChEBI" id="CHEBI:15377"/>
        <dbReference type="ChEBI" id="CHEBI:17154"/>
        <dbReference type="ChEBI" id="CHEBI:29969"/>
        <dbReference type="ChEBI" id="CHEBI:57540"/>
        <dbReference type="ChEBI" id="CHEBI:87830"/>
        <dbReference type="ChEBI" id="CHEBI:87832"/>
    </reaction>
</comment>
<proteinExistence type="inferred from homology"/>
<keyword evidence="1 6" id="KW-0808">Transferase</keyword>
<evidence type="ECO:0000313" key="7">
    <source>
        <dbReference type="Proteomes" id="UP001597186"/>
    </source>
</evidence>
<dbReference type="PANTHER" id="PTHR11085">
    <property type="entry name" value="NAD-DEPENDENT PROTEIN DEACYLASE SIRTUIN-5, MITOCHONDRIAL-RELATED"/>
    <property type="match status" value="1"/>
</dbReference>
<dbReference type="HAMAP" id="MF_01121">
    <property type="entry name" value="Sirtuin_ClassIII"/>
    <property type="match status" value="1"/>
</dbReference>
<feature type="binding site" evidence="3">
    <location>
        <begin position="198"/>
        <end position="200"/>
    </location>
    <ligand>
        <name>NAD(+)</name>
        <dbReference type="ChEBI" id="CHEBI:57540"/>
    </ligand>
</feature>
<evidence type="ECO:0000259" key="5">
    <source>
        <dbReference type="PROSITE" id="PS50305"/>
    </source>
</evidence>
<dbReference type="PROSITE" id="PS50305">
    <property type="entry name" value="SIRTUIN"/>
    <property type="match status" value="1"/>
</dbReference>
<keyword evidence="6" id="KW-0012">Acyltransferase</keyword>
<accession>A0ABW4ED91</accession>
<evidence type="ECO:0000256" key="2">
    <source>
        <dbReference type="ARBA" id="ARBA00023027"/>
    </source>
</evidence>
<feature type="domain" description="Deacetylase sirtuin-type" evidence="5">
    <location>
        <begin position="1"/>
        <end position="230"/>
    </location>
</feature>
<dbReference type="GO" id="GO:0034979">
    <property type="term" value="F:NAD-dependent protein lysine deacetylase activity"/>
    <property type="evidence" value="ECO:0007669"/>
    <property type="project" value="UniProtKB-EC"/>
</dbReference>
<dbReference type="Pfam" id="PF02146">
    <property type="entry name" value="SIR2"/>
    <property type="match status" value="1"/>
</dbReference>
<keyword evidence="3 4" id="KW-0479">Metal-binding</keyword>
<dbReference type="InterPro" id="IPR026591">
    <property type="entry name" value="Sirtuin_cat_small_dom_sf"/>
</dbReference>
<dbReference type="SUPFAM" id="SSF52467">
    <property type="entry name" value="DHS-like NAD/FAD-binding domain"/>
    <property type="match status" value="1"/>
</dbReference>
<evidence type="ECO:0000256" key="1">
    <source>
        <dbReference type="ARBA" id="ARBA00022679"/>
    </source>
</evidence>
<comment type="domain">
    <text evidence="3">2 residues (Tyr-53 and Arg-56) present in a large hydrophobic pocket are probably involved in substrate specificity. They are important for desuccinylation activity, but dispensable for deacetylation activity.</text>
</comment>
<comment type="caution">
    <text evidence="6">The sequence shown here is derived from an EMBL/GenBank/DDBJ whole genome shotgun (WGS) entry which is preliminary data.</text>
</comment>
<keyword evidence="7" id="KW-1185">Reference proteome</keyword>
<dbReference type="Gene3D" id="3.40.50.1220">
    <property type="entry name" value="TPP-binding domain"/>
    <property type="match status" value="1"/>
</dbReference>
<gene>
    <name evidence="3" type="primary">cobB</name>
    <name evidence="6" type="ORF">ACFTOW_00445</name>
</gene>
<feature type="binding site" evidence="3 4">
    <location>
        <position position="117"/>
    </location>
    <ligand>
        <name>Zn(2+)</name>
        <dbReference type="ChEBI" id="CHEBI:29105"/>
    </ligand>
</feature>
<evidence type="ECO:0000256" key="3">
    <source>
        <dbReference type="HAMAP-Rule" id="MF_01121"/>
    </source>
</evidence>
<keyword evidence="3 4" id="KW-0862">Zinc</keyword>
<feature type="binding site" evidence="3">
    <location>
        <begin position="88"/>
        <end position="91"/>
    </location>
    <ligand>
        <name>NAD(+)</name>
        <dbReference type="ChEBI" id="CHEBI:57540"/>
    </ligand>
</feature>
<dbReference type="EC" id="2.3.1.286" evidence="3"/>
<feature type="active site" description="Proton acceptor" evidence="3 4">
    <location>
        <position position="106"/>
    </location>
</feature>
<keyword evidence="3" id="KW-0963">Cytoplasm</keyword>
<dbReference type="Gene3D" id="3.30.1600.10">
    <property type="entry name" value="SIR2/SIRT2 'Small Domain"/>
    <property type="match status" value="1"/>
</dbReference>
<name>A0ABW4ED91_9RHOB</name>
<dbReference type="InterPro" id="IPR029035">
    <property type="entry name" value="DHS-like_NAD/FAD-binding_dom"/>
</dbReference>
<dbReference type="PANTHER" id="PTHR11085:SF4">
    <property type="entry name" value="NAD-DEPENDENT PROTEIN DEACYLASE"/>
    <property type="match status" value="1"/>
</dbReference>
<dbReference type="InterPro" id="IPR026590">
    <property type="entry name" value="Ssirtuin_cat_dom"/>
</dbReference>
<comment type="subcellular location">
    <subcellularLocation>
        <location evidence="3">Cytoplasm</location>
    </subcellularLocation>
</comment>